<keyword evidence="8" id="KW-0186">Copper</keyword>
<dbReference type="Proteomes" id="UP000676246">
    <property type="component" value="Unassembled WGS sequence"/>
</dbReference>
<dbReference type="Gene3D" id="2.60.370.10">
    <property type="entry name" value="Ctag/Cox11"/>
    <property type="match status" value="1"/>
</dbReference>
<evidence type="ECO:0000256" key="2">
    <source>
        <dbReference type="ARBA" id="ARBA00004382"/>
    </source>
</evidence>
<dbReference type="GO" id="GO:0005507">
    <property type="term" value="F:copper ion binding"/>
    <property type="evidence" value="ECO:0007669"/>
    <property type="project" value="InterPro"/>
</dbReference>
<evidence type="ECO:0000256" key="4">
    <source>
        <dbReference type="ARBA" id="ARBA00015384"/>
    </source>
</evidence>
<dbReference type="GO" id="GO:0005886">
    <property type="term" value="C:plasma membrane"/>
    <property type="evidence" value="ECO:0007669"/>
    <property type="project" value="UniProtKB-SubCell"/>
</dbReference>
<reference evidence="10 11" key="1">
    <citation type="submission" date="2021-04" db="EMBL/GenBank/DDBJ databases">
        <title>The genome sequence of Ideonella sp. 3Y2.</title>
        <authorList>
            <person name="Liu Y."/>
        </authorList>
    </citation>
    <scope>NUCLEOTIDE SEQUENCE [LARGE SCALE GENOMIC DNA]</scope>
    <source>
        <strain evidence="10 11">3Y2</strain>
    </source>
</reference>
<evidence type="ECO:0000313" key="10">
    <source>
        <dbReference type="EMBL" id="MBQ0930443.1"/>
    </source>
</evidence>
<proteinExistence type="inferred from homology"/>
<keyword evidence="11" id="KW-1185">Reference proteome</keyword>
<dbReference type="InterPro" id="IPR007533">
    <property type="entry name" value="Cyt_c_oxidase_assmbl_CtaG"/>
</dbReference>
<name>A0A940YA41_9BURK</name>
<dbReference type="Pfam" id="PF04442">
    <property type="entry name" value="CtaG_Cox11"/>
    <property type="match status" value="1"/>
</dbReference>
<dbReference type="InterPro" id="IPR023471">
    <property type="entry name" value="CtaG/Cox11_dom_sf"/>
</dbReference>
<keyword evidence="6" id="KW-0735">Signal-anchor</keyword>
<dbReference type="AlphaFoldDB" id="A0A940YA41"/>
<evidence type="ECO:0000256" key="3">
    <source>
        <dbReference type="ARBA" id="ARBA00009620"/>
    </source>
</evidence>
<evidence type="ECO:0000256" key="6">
    <source>
        <dbReference type="ARBA" id="ARBA00022968"/>
    </source>
</evidence>
<dbReference type="PANTHER" id="PTHR21320">
    <property type="entry name" value="CYTOCHROME C OXIDASE ASSEMBLY PROTEIN COX11-RELATED"/>
    <property type="match status" value="1"/>
</dbReference>
<accession>A0A940YA41</accession>
<comment type="caution">
    <text evidence="10">The sequence shown here is derived from an EMBL/GenBank/DDBJ whole genome shotgun (WGS) entry which is preliminary data.</text>
</comment>
<dbReference type="NCBIfam" id="NF003465">
    <property type="entry name" value="PRK05089.1"/>
    <property type="match status" value="1"/>
</dbReference>
<protein>
    <recommendedName>
        <fullName evidence="4">Cytochrome c oxidase assembly protein CtaG</fullName>
    </recommendedName>
</protein>
<dbReference type="EMBL" id="JAGQDD010000004">
    <property type="protein sequence ID" value="MBQ0930443.1"/>
    <property type="molecule type" value="Genomic_DNA"/>
</dbReference>
<evidence type="ECO:0000256" key="1">
    <source>
        <dbReference type="ARBA" id="ARBA00004007"/>
    </source>
</evidence>
<keyword evidence="9" id="KW-0472">Membrane</keyword>
<comment type="function">
    <text evidence="1">Exerts its effect at some terminal stage of cytochrome c oxidase synthesis, probably by being involved in the insertion of the copper B into subunit I.</text>
</comment>
<evidence type="ECO:0000313" key="11">
    <source>
        <dbReference type="Proteomes" id="UP000676246"/>
    </source>
</evidence>
<keyword evidence="5" id="KW-0812">Transmembrane</keyword>
<evidence type="ECO:0000256" key="9">
    <source>
        <dbReference type="ARBA" id="ARBA00023136"/>
    </source>
</evidence>
<gene>
    <name evidence="10" type="ORF">KAK03_08070</name>
</gene>
<evidence type="ECO:0000256" key="8">
    <source>
        <dbReference type="ARBA" id="ARBA00023008"/>
    </source>
</evidence>
<evidence type="ECO:0000256" key="5">
    <source>
        <dbReference type="ARBA" id="ARBA00022692"/>
    </source>
</evidence>
<dbReference type="PANTHER" id="PTHR21320:SF3">
    <property type="entry name" value="CYTOCHROME C OXIDASE ASSEMBLY PROTEIN COX11, MITOCHONDRIAL-RELATED"/>
    <property type="match status" value="1"/>
</dbReference>
<comment type="subcellular location">
    <subcellularLocation>
        <location evidence="2">Cell inner membrane</location>
        <topology evidence="2">Single-pass type II membrane protein</topology>
        <orientation evidence="2">Periplasmic side</orientation>
    </subcellularLocation>
</comment>
<evidence type="ECO:0000256" key="7">
    <source>
        <dbReference type="ARBA" id="ARBA00022989"/>
    </source>
</evidence>
<comment type="similarity">
    <text evidence="3">Belongs to the COX11/CtaG family.</text>
</comment>
<dbReference type="PIRSF" id="PIRSF005413">
    <property type="entry name" value="COX11"/>
    <property type="match status" value="1"/>
</dbReference>
<keyword evidence="7" id="KW-1133">Transmembrane helix</keyword>
<sequence>MIVASPKLSSTNARLAAGLGVLACAAFGFAYLQPPLYRAFCEWTGINDVQKADDFQASSVAGRPVTIEFDANTHGQGLRFISLHNAVQARTGELVQVSFRVQNTSDRPITGQAVPSYGPRHAANFVKKLECFCFRQQTFAPGEVRDMPVVFALDRQLPDDVVTVTLSYTFFEVPGTSADAAAAAKPLSGPAKGT</sequence>
<dbReference type="SUPFAM" id="SSF110111">
    <property type="entry name" value="Ctag/Cox11"/>
    <property type="match status" value="1"/>
</dbReference>
<organism evidence="10 11">
    <name type="scientific">Ideonella alba</name>
    <dbReference type="NCBI Taxonomy" id="2824118"/>
    <lineage>
        <taxon>Bacteria</taxon>
        <taxon>Pseudomonadati</taxon>
        <taxon>Pseudomonadota</taxon>
        <taxon>Betaproteobacteria</taxon>
        <taxon>Burkholderiales</taxon>
        <taxon>Sphaerotilaceae</taxon>
        <taxon>Ideonella</taxon>
    </lineage>
</organism>